<feature type="transmembrane region" description="Helical" evidence="7">
    <location>
        <begin position="242"/>
        <end position="263"/>
    </location>
</feature>
<dbReference type="GO" id="GO:0007267">
    <property type="term" value="P:cell-cell signaling"/>
    <property type="evidence" value="ECO:0007669"/>
    <property type="project" value="TreeGrafter"/>
</dbReference>
<dbReference type="SMART" id="SM01089">
    <property type="entry name" value="Connexin_CCC"/>
    <property type="match status" value="1"/>
</dbReference>
<comment type="subcellular location">
    <subcellularLocation>
        <location evidence="1">Cell membrane</location>
        <topology evidence="1">Multi-pass membrane protein</topology>
    </subcellularLocation>
</comment>
<evidence type="ECO:0000256" key="1">
    <source>
        <dbReference type="ARBA" id="ARBA00004651"/>
    </source>
</evidence>
<evidence type="ECO:0000256" key="5">
    <source>
        <dbReference type="ARBA" id="ARBA00023136"/>
    </source>
</evidence>
<dbReference type="InterPro" id="IPR013092">
    <property type="entry name" value="Connexin_N"/>
</dbReference>
<feature type="transmembrane region" description="Helical" evidence="7">
    <location>
        <begin position="76"/>
        <end position="96"/>
    </location>
</feature>
<dbReference type="Pfam" id="PF00029">
    <property type="entry name" value="Connexin"/>
    <property type="match status" value="1"/>
</dbReference>
<evidence type="ECO:0000259" key="9">
    <source>
        <dbReference type="SMART" id="SM01089"/>
    </source>
</evidence>
<gene>
    <name evidence="10" type="primary">GJC1</name>
</gene>
<reference evidence="10" key="3">
    <citation type="submission" date="2025-09" db="UniProtKB">
        <authorList>
            <consortium name="Ensembl"/>
        </authorList>
    </citation>
    <scope>IDENTIFICATION</scope>
</reference>
<evidence type="ECO:0000256" key="7">
    <source>
        <dbReference type="SAM" id="Phobius"/>
    </source>
</evidence>
<dbReference type="Proteomes" id="UP000265040">
    <property type="component" value="Unassembled WGS sequence"/>
</dbReference>
<reference evidence="10" key="2">
    <citation type="submission" date="2025-08" db="UniProtKB">
        <authorList>
            <consortium name="Ensembl"/>
        </authorList>
    </citation>
    <scope>IDENTIFICATION</scope>
</reference>
<evidence type="ECO:0000256" key="2">
    <source>
        <dbReference type="ARBA" id="ARBA00022475"/>
    </source>
</evidence>
<feature type="transmembrane region" description="Helical" evidence="7">
    <location>
        <begin position="21"/>
        <end position="40"/>
    </location>
</feature>
<evidence type="ECO:0000256" key="3">
    <source>
        <dbReference type="ARBA" id="ARBA00022692"/>
    </source>
</evidence>
<dbReference type="InterPro" id="IPR000500">
    <property type="entry name" value="Connexin"/>
</dbReference>
<dbReference type="PRINTS" id="PR00206">
    <property type="entry name" value="CONNEXIN"/>
</dbReference>
<dbReference type="InterPro" id="IPR019570">
    <property type="entry name" value="Connexin_CCC"/>
</dbReference>
<dbReference type="GO" id="GO:0005922">
    <property type="term" value="C:connexin complex"/>
    <property type="evidence" value="ECO:0007669"/>
    <property type="project" value="InterPro"/>
</dbReference>
<dbReference type="GeneTree" id="ENSGT01150000286949"/>
<feature type="domain" description="Connexin cysteine-rich" evidence="9">
    <location>
        <begin position="199"/>
        <end position="265"/>
    </location>
</feature>
<feature type="region of interest" description="Disordered" evidence="6">
    <location>
        <begin position="125"/>
        <end position="173"/>
    </location>
</feature>
<dbReference type="Gene3D" id="1.20.1440.80">
    <property type="entry name" value="Gap junction channel protein cysteine-rich domain"/>
    <property type="match status" value="1"/>
</dbReference>
<name>A0AAQ6IHR4_ANATE</name>
<proteinExistence type="predicted"/>
<feature type="domain" description="Connexin N-terminal" evidence="8">
    <location>
        <begin position="42"/>
        <end position="75"/>
    </location>
</feature>
<protein>
    <recommendedName>
        <fullName evidence="12">Gap junction protein</fullName>
    </recommendedName>
</protein>
<keyword evidence="2" id="KW-1003">Cell membrane</keyword>
<keyword evidence="11" id="KW-1185">Reference proteome</keyword>
<keyword evidence="3 7" id="KW-0812">Transmembrane</keyword>
<dbReference type="Ensembl" id="ENSATET00000079328.1">
    <property type="protein sequence ID" value="ENSATEP00000074301.1"/>
    <property type="gene ID" value="ENSATEG00000032074.1"/>
</dbReference>
<evidence type="ECO:0000313" key="10">
    <source>
        <dbReference type="Ensembl" id="ENSATEP00000074301.1"/>
    </source>
</evidence>
<reference evidence="11" key="1">
    <citation type="submission" date="2021-04" db="EMBL/GenBank/DDBJ databases">
        <authorList>
            <consortium name="Wellcome Sanger Institute Data Sharing"/>
        </authorList>
    </citation>
    <scope>NUCLEOTIDE SEQUENCE [LARGE SCALE GENOMIC DNA]</scope>
</reference>
<keyword evidence="5 7" id="KW-0472">Membrane</keyword>
<accession>A0AAQ6IHR4</accession>
<dbReference type="GO" id="GO:0005243">
    <property type="term" value="F:gap junction channel activity"/>
    <property type="evidence" value="ECO:0007669"/>
    <property type="project" value="TreeGrafter"/>
</dbReference>
<organism evidence="10 11">
    <name type="scientific">Anabas testudineus</name>
    <name type="common">Climbing perch</name>
    <name type="synonym">Anthias testudineus</name>
    <dbReference type="NCBI Taxonomy" id="64144"/>
    <lineage>
        <taxon>Eukaryota</taxon>
        <taxon>Metazoa</taxon>
        <taxon>Chordata</taxon>
        <taxon>Craniata</taxon>
        <taxon>Vertebrata</taxon>
        <taxon>Euteleostomi</taxon>
        <taxon>Actinopterygii</taxon>
        <taxon>Neopterygii</taxon>
        <taxon>Teleostei</taxon>
        <taxon>Neoteleostei</taxon>
        <taxon>Acanthomorphata</taxon>
        <taxon>Anabantaria</taxon>
        <taxon>Anabantiformes</taxon>
        <taxon>Anabantoidei</taxon>
        <taxon>Anabantidae</taxon>
        <taxon>Anabas</taxon>
    </lineage>
</organism>
<evidence type="ECO:0000313" key="11">
    <source>
        <dbReference type="Proteomes" id="UP000265040"/>
    </source>
</evidence>
<dbReference type="AlphaFoldDB" id="A0AAQ6IHR4"/>
<dbReference type="PANTHER" id="PTHR11984:SF6">
    <property type="entry name" value="GAP JUNCTION GAMMA-1 PROTEIN"/>
    <property type="match status" value="1"/>
</dbReference>
<evidence type="ECO:0000256" key="4">
    <source>
        <dbReference type="ARBA" id="ARBA00022989"/>
    </source>
</evidence>
<evidence type="ECO:0000259" key="8">
    <source>
        <dbReference type="SMART" id="SM00037"/>
    </source>
</evidence>
<evidence type="ECO:0008006" key="12">
    <source>
        <dbReference type="Google" id="ProtNLM"/>
    </source>
</evidence>
<evidence type="ECO:0000256" key="6">
    <source>
        <dbReference type="SAM" id="MobiDB-lite"/>
    </source>
</evidence>
<feature type="compositionally biased region" description="Acidic residues" evidence="6">
    <location>
        <begin position="134"/>
        <end position="144"/>
    </location>
</feature>
<keyword evidence="4 7" id="KW-1133">Transmembrane helix</keyword>
<dbReference type="PANTHER" id="PTHR11984">
    <property type="entry name" value="CONNEXIN"/>
    <property type="match status" value="1"/>
</dbReference>
<sequence>MSWSFLTSLLDEIHNHSTFVGKIWLIVLIVFRIVLTAVGGESIYNDEQSNFVCNTIQPGCGNICYNAFAPLSHVRFWVFQIILVATPSLIYLGYAVNKIAQAEEKADSGSVSGLSKRRPKKCLASRKRRRGIEETEDDEEEDPITYDMAEKDSDGGGTPKGSSDTGQAKVKVRHDGRQRIKDDGLIRIYVFQLLARSCVEGAFLFGQYALYGFSVPEKYLCSGLPCPNTVDCFVSRATEKTIFLIIMYAVSLLSLALSIWEMLHLGIGSICDIVRTRRAQLPKNKIYGLTQRKKCLDEAAIRRHYDNSYNFSSNAPSTPPGYKIAIKPVVFSTGYQDKPLPINNLTSPQTVCQQNSRAKMGEAHRDVGMVTHQPQKKLEADSHIYSVPYHEHKQRQAPIHTSSKYGQRQQQMPVLKGPGWV</sequence>
<dbReference type="InterPro" id="IPR038359">
    <property type="entry name" value="Connexin_N_sf"/>
</dbReference>
<dbReference type="SMART" id="SM00037">
    <property type="entry name" value="CNX"/>
    <property type="match status" value="1"/>
</dbReference>